<feature type="signal peptide" evidence="2">
    <location>
        <begin position="1"/>
        <end position="23"/>
    </location>
</feature>
<dbReference type="HOGENOM" id="CLU_132546_0_0_7"/>
<protein>
    <recommendedName>
        <fullName evidence="5">Lipoprotein</fullName>
    </recommendedName>
</protein>
<dbReference type="OrthoDB" id="5453901at2"/>
<dbReference type="RefSeq" id="WP_015773641.1">
    <property type="nucleotide sequence ID" value="NC_013173.1"/>
</dbReference>
<dbReference type="eggNOG" id="ENOG5033GTV">
    <property type="taxonomic scope" value="Bacteria"/>
</dbReference>
<accession>C7LTJ0</accession>
<dbReference type="KEGG" id="dba:Dbac_1453"/>
<dbReference type="Proteomes" id="UP000002216">
    <property type="component" value="Chromosome"/>
</dbReference>
<evidence type="ECO:0000313" key="4">
    <source>
        <dbReference type="Proteomes" id="UP000002216"/>
    </source>
</evidence>
<feature type="chain" id="PRO_5002979573" description="Lipoprotein" evidence="2">
    <location>
        <begin position="24"/>
        <end position="172"/>
    </location>
</feature>
<feature type="region of interest" description="Disordered" evidence="1">
    <location>
        <begin position="39"/>
        <end position="59"/>
    </location>
</feature>
<dbReference type="AlphaFoldDB" id="C7LTJ0"/>
<evidence type="ECO:0000256" key="1">
    <source>
        <dbReference type="SAM" id="MobiDB-lite"/>
    </source>
</evidence>
<organism evidence="3 4">
    <name type="scientific">Desulfomicrobium baculatum (strain DSM 4028 / VKM B-1378 / X)</name>
    <name type="common">Desulfovibrio baculatus</name>
    <dbReference type="NCBI Taxonomy" id="525897"/>
    <lineage>
        <taxon>Bacteria</taxon>
        <taxon>Pseudomonadati</taxon>
        <taxon>Thermodesulfobacteriota</taxon>
        <taxon>Desulfovibrionia</taxon>
        <taxon>Desulfovibrionales</taxon>
        <taxon>Desulfomicrobiaceae</taxon>
        <taxon>Desulfomicrobium</taxon>
    </lineage>
</organism>
<dbReference type="EMBL" id="CP001629">
    <property type="protein sequence ID" value="ACU89547.1"/>
    <property type="molecule type" value="Genomic_DNA"/>
</dbReference>
<sequence>MKCCVRFLLIALTVLFVGVPAWAETQDNSTPGIARPVQEQQPKTIPAAGIPQEDSPGKFPLDIQSRGSDQSGTLLSYKLKEEVIASRLFELKVSDKKKFVLHVLTQAEFPDRPGIASQYSIVLVYQEDAGTLAYYLNHYQGQVHTEGVAAEMQKILEWTYTNLKRYHYLLEE</sequence>
<evidence type="ECO:0008006" key="5">
    <source>
        <dbReference type="Google" id="ProtNLM"/>
    </source>
</evidence>
<gene>
    <name evidence="3" type="ordered locus">Dbac_1453</name>
</gene>
<reference evidence="3 4" key="1">
    <citation type="journal article" date="2009" name="Stand. Genomic Sci.">
        <title>Complete genome sequence of Desulfomicrobium baculatum type strain (X).</title>
        <authorList>
            <person name="Copeland A."/>
            <person name="Spring S."/>
            <person name="Goker M."/>
            <person name="Schneider S."/>
            <person name="Lapidus A."/>
            <person name="Del Rio T.G."/>
            <person name="Tice H."/>
            <person name="Cheng J.F."/>
            <person name="Chen F."/>
            <person name="Nolan M."/>
            <person name="Bruce D."/>
            <person name="Goodwin L."/>
            <person name="Pitluck S."/>
            <person name="Ivanova N."/>
            <person name="Mavrommatis K."/>
            <person name="Ovchinnikova G."/>
            <person name="Pati A."/>
            <person name="Chen A."/>
            <person name="Palaniappan K."/>
            <person name="Land M."/>
            <person name="Hauser L."/>
            <person name="Chang Y.J."/>
            <person name="Jeffries C.C."/>
            <person name="Meincke L."/>
            <person name="Sims D."/>
            <person name="Brettin T."/>
            <person name="Detter J.C."/>
            <person name="Han C."/>
            <person name="Chain P."/>
            <person name="Bristow J."/>
            <person name="Eisen J.A."/>
            <person name="Markowitz V."/>
            <person name="Hugenholtz P."/>
            <person name="Kyrpides N.C."/>
            <person name="Klenk H.P."/>
            <person name="Lucas S."/>
        </authorList>
    </citation>
    <scope>NUCLEOTIDE SEQUENCE [LARGE SCALE GENOMIC DNA]</scope>
    <source>
        <strain evidence="4">DSM 4028 / VKM B-1378 / X</strain>
    </source>
</reference>
<evidence type="ECO:0000313" key="3">
    <source>
        <dbReference type="EMBL" id="ACU89547.1"/>
    </source>
</evidence>
<proteinExistence type="predicted"/>
<name>C7LTJ0_DESBD</name>
<keyword evidence="4" id="KW-1185">Reference proteome</keyword>
<evidence type="ECO:0000256" key="2">
    <source>
        <dbReference type="SAM" id="SignalP"/>
    </source>
</evidence>
<keyword evidence="2" id="KW-0732">Signal</keyword>